<keyword evidence="2" id="KW-0539">Nucleus</keyword>
<dbReference type="InterPro" id="IPR036864">
    <property type="entry name" value="Zn2-C6_fun-type_DNA-bd_sf"/>
</dbReference>
<sequence>MPVTGRHRRARQNSCWTCKLRRKKCDELQPTCGDCDSLEIACVYGPKPHWMDTDEQQRQKAILLKEEVKHKAALRREKSTTATNRTAQVEAVHQFDIITDIVVSKLPSSIDLADSIVPNEQTSASTGILIPPVMPVPFPFSLLSSDIQHYHYSQPVQENSPIEADFINKYIDFVFPALFPFYRPSLFDTGRSWLLQLLGKSRIAHHAALSISCYFFTMALIDLEGTSGDHAECRMLRWDEVERHAENCFDSLRKNILALDLHTQDIEQSARVEALENIVHLLIFEMALSKAAPSNSHLSPAYTLLRQIMICDPPSDENQMQSEITTVLLQIGPPLWTNPADGTHIWSPAQAGVRFCAALLIFVDIVASIALQEPPTLLPCHATVLAEKDYGVSLPSDAEIRLSAVIGCRNGVMRSIAEISMLNVWKNEQIATNSLDAMELVNRASQIAHSLESDIIGIENEKITTSVSDSYTRGPLDLALNPSASSTSTLIWARAAQLYLTVVISGWQLLSQDIRTNVGHIIVSLEDVPAYQLRALVWPICVAGCLALEEEETFFSRLFAGLGKVHTAGTLDDARQIMVKVWERREAPNMISWNLASCFSILGSPILLV</sequence>
<dbReference type="PANTHER" id="PTHR37534">
    <property type="entry name" value="TRANSCRIPTIONAL ACTIVATOR PROTEIN UGA3"/>
    <property type="match status" value="1"/>
</dbReference>
<dbReference type="PROSITE" id="PS50048">
    <property type="entry name" value="ZN2_CY6_FUNGAL_2"/>
    <property type="match status" value="1"/>
</dbReference>
<accession>A0A4Q4N514</accession>
<evidence type="ECO:0000259" key="3">
    <source>
        <dbReference type="PROSITE" id="PS50048"/>
    </source>
</evidence>
<reference evidence="5" key="1">
    <citation type="journal article" date="2019" name="bioRxiv">
        <title>Genomics, evolutionary history and diagnostics of the Alternaria alternata species group including apple and Asian pear pathotypes.</title>
        <authorList>
            <person name="Armitage A.D."/>
            <person name="Cockerton H.M."/>
            <person name="Sreenivasaprasad S."/>
            <person name="Woodhall J.W."/>
            <person name="Lane C.R."/>
            <person name="Harrison R.J."/>
            <person name="Clarkson J.P."/>
        </authorList>
    </citation>
    <scope>NUCLEOTIDE SEQUENCE [LARGE SCALE GENOMIC DNA]</scope>
    <source>
        <strain evidence="5">FERA 1177</strain>
    </source>
</reference>
<evidence type="ECO:0000313" key="5">
    <source>
        <dbReference type="Proteomes" id="UP000291422"/>
    </source>
</evidence>
<dbReference type="InterPro" id="IPR021858">
    <property type="entry name" value="Fun_TF"/>
</dbReference>
<dbReference type="SMART" id="SM00066">
    <property type="entry name" value="GAL4"/>
    <property type="match status" value="1"/>
</dbReference>
<evidence type="ECO:0000256" key="2">
    <source>
        <dbReference type="ARBA" id="ARBA00023242"/>
    </source>
</evidence>
<comment type="caution">
    <text evidence="4">The sequence shown here is derived from an EMBL/GenBank/DDBJ whole genome shotgun (WGS) entry which is preliminary data.</text>
</comment>
<dbReference type="VEuPathDB" id="FungiDB:CC77DRAFT_580861"/>
<gene>
    <name evidence="4" type="ORF">AA0117_g10621</name>
</gene>
<dbReference type="PANTHER" id="PTHR37534:SF20">
    <property type="entry name" value="PRO1A C6 ZINK-FINGER PROTEIN"/>
    <property type="match status" value="1"/>
</dbReference>
<dbReference type="CDD" id="cd00067">
    <property type="entry name" value="GAL4"/>
    <property type="match status" value="1"/>
</dbReference>
<dbReference type="Proteomes" id="UP000291422">
    <property type="component" value="Unassembled WGS sequence"/>
</dbReference>
<dbReference type="EMBL" id="PDXD01000042">
    <property type="protein sequence ID" value="RYN70298.1"/>
    <property type="molecule type" value="Genomic_DNA"/>
</dbReference>
<dbReference type="PROSITE" id="PS00463">
    <property type="entry name" value="ZN2_CY6_FUNGAL_1"/>
    <property type="match status" value="1"/>
</dbReference>
<dbReference type="InterPro" id="IPR001138">
    <property type="entry name" value="Zn2Cys6_DnaBD"/>
</dbReference>
<feature type="domain" description="Zn(2)-C6 fungal-type" evidence="3">
    <location>
        <begin position="14"/>
        <end position="44"/>
    </location>
</feature>
<protein>
    <recommendedName>
        <fullName evidence="3">Zn(2)-C6 fungal-type domain-containing protein</fullName>
    </recommendedName>
</protein>
<proteinExistence type="predicted"/>
<dbReference type="GO" id="GO:0005634">
    <property type="term" value="C:nucleus"/>
    <property type="evidence" value="ECO:0007669"/>
    <property type="project" value="UniProtKB-SubCell"/>
</dbReference>
<dbReference type="GO" id="GO:0000981">
    <property type="term" value="F:DNA-binding transcription factor activity, RNA polymerase II-specific"/>
    <property type="evidence" value="ECO:0007669"/>
    <property type="project" value="InterPro"/>
</dbReference>
<name>A0A4Q4N514_ALTAL</name>
<dbReference type="AlphaFoldDB" id="A0A4Q4N514"/>
<dbReference type="Pfam" id="PF11951">
    <property type="entry name" value="Fungal_trans_2"/>
    <property type="match status" value="1"/>
</dbReference>
<dbReference type="GO" id="GO:0008270">
    <property type="term" value="F:zinc ion binding"/>
    <property type="evidence" value="ECO:0007669"/>
    <property type="project" value="InterPro"/>
</dbReference>
<comment type="subcellular location">
    <subcellularLocation>
        <location evidence="1">Nucleus</location>
    </subcellularLocation>
</comment>
<organism evidence="4 5">
    <name type="scientific">Alternaria alternata</name>
    <name type="common">Alternaria rot fungus</name>
    <name type="synonym">Torula alternata</name>
    <dbReference type="NCBI Taxonomy" id="5599"/>
    <lineage>
        <taxon>Eukaryota</taxon>
        <taxon>Fungi</taxon>
        <taxon>Dikarya</taxon>
        <taxon>Ascomycota</taxon>
        <taxon>Pezizomycotina</taxon>
        <taxon>Dothideomycetes</taxon>
        <taxon>Pleosporomycetidae</taxon>
        <taxon>Pleosporales</taxon>
        <taxon>Pleosporineae</taxon>
        <taxon>Pleosporaceae</taxon>
        <taxon>Alternaria</taxon>
        <taxon>Alternaria sect. Alternaria</taxon>
        <taxon>Alternaria alternata complex</taxon>
    </lineage>
</organism>
<evidence type="ECO:0000313" key="4">
    <source>
        <dbReference type="EMBL" id="RYN70298.1"/>
    </source>
</evidence>
<evidence type="ECO:0000256" key="1">
    <source>
        <dbReference type="ARBA" id="ARBA00004123"/>
    </source>
</evidence>
<dbReference type="SUPFAM" id="SSF57701">
    <property type="entry name" value="Zn2/Cys6 DNA-binding domain"/>
    <property type="match status" value="1"/>
</dbReference>
<dbReference type="Pfam" id="PF00172">
    <property type="entry name" value="Zn_clus"/>
    <property type="match status" value="1"/>
</dbReference>
<dbReference type="Gene3D" id="4.10.240.10">
    <property type="entry name" value="Zn(2)-C6 fungal-type DNA-binding domain"/>
    <property type="match status" value="1"/>
</dbReference>